<organism evidence="8 9">
    <name type="scientific">Aspergillus tanneri</name>
    <dbReference type="NCBI Taxonomy" id="1220188"/>
    <lineage>
        <taxon>Eukaryota</taxon>
        <taxon>Fungi</taxon>
        <taxon>Dikarya</taxon>
        <taxon>Ascomycota</taxon>
        <taxon>Pezizomycotina</taxon>
        <taxon>Eurotiomycetes</taxon>
        <taxon>Eurotiomycetidae</taxon>
        <taxon>Eurotiales</taxon>
        <taxon>Aspergillaceae</taxon>
        <taxon>Aspergillus</taxon>
        <taxon>Aspergillus subgen. Circumdati</taxon>
    </lineage>
</organism>
<feature type="region of interest" description="Disordered" evidence="6">
    <location>
        <begin position="458"/>
        <end position="498"/>
    </location>
</feature>
<keyword evidence="4" id="KW-0378">Hydrolase</keyword>
<feature type="domain" description="Peptidase M20 dimerisation" evidence="7">
    <location>
        <begin position="162"/>
        <end position="245"/>
    </location>
</feature>
<dbReference type="PROSITE" id="PS00759">
    <property type="entry name" value="ARGE_DAPE_CPG2_2"/>
    <property type="match status" value="1"/>
</dbReference>
<evidence type="ECO:0000256" key="5">
    <source>
        <dbReference type="ARBA" id="ARBA00022833"/>
    </source>
</evidence>
<dbReference type="AlphaFoldDB" id="A0A5M9MTZ1"/>
<feature type="compositionally biased region" description="Basic and acidic residues" evidence="6">
    <location>
        <begin position="539"/>
        <end position="554"/>
    </location>
</feature>
<comment type="cofactor">
    <cofactor evidence="1">
        <name>Zn(2+)</name>
        <dbReference type="ChEBI" id="CHEBI:29105"/>
    </cofactor>
</comment>
<evidence type="ECO:0000313" key="9">
    <source>
        <dbReference type="Proteomes" id="UP000324241"/>
    </source>
</evidence>
<dbReference type="PANTHER" id="PTHR43808:SF14">
    <property type="entry name" value="PUTATIVE-RELATED"/>
    <property type="match status" value="1"/>
</dbReference>
<keyword evidence="5" id="KW-0862">Zinc</keyword>
<dbReference type="Pfam" id="PF01546">
    <property type="entry name" value="Peptidase_M20"/>
    <property type="match status" value="1"/>
</dbReference>
<dbReference type="InterPro" id="IPR050072">
    <property type="entry name" value="Peptidase_M20A"/>
</dbReference>
<evidence type="ECO:0000259" key="7">
    <source>
        <dbReference type="Pfam" id="PF07687"/>
    </source>
</evidence>
<dbReference type="VEuPathDB" id="FungiDB:EYZ11_000741"/>
<dbReference type="Gene3D" id="3.40.630.10">
    <property type="entry name" value="Zn peptidases"/>
    <property type="match status" value="1"/>
</dbReference>
<dbReference type="Proteomes" id="UP000324241">
    <property type="component" value="Unassembled WGS sequence"/>
</dbReference>
<reference evidence="8 9" key="1">
    <citation type="submission" date="2019-08" db="EMBL/GenBank/DDBJ databases">
        <title>The genome sequence of a newly discovered highly antifungal drug resistant Aspergillus species, Aspergillus tanneri NIH 1004.</title>
        <authorList>
            <person name="Mounaud S."/>
            <person name="Singh I."/>
            <person name="Joardar V."/>
            <person name="Pakala S."/>
            <person name="Pakala S."/>
            <person name="Venepally P."/>
            <person name="Chung J.K."/>
            <person name="Losada L."/>
            <person name="Nierman W.C."/>
        </authorList>
    </citation>
    <scope>NUCLEOTIDE SEQUENCE [LARGE SCALE GENOMIC DNA]</scope>
    <source>
        <strain evidence="8 9">NIH1004</strain>
    </source>
</reference>
<dbReference type="GO" id="GO:0016787">
    <property type="term" value="F:hydrolase activity"/>
    <property type="evidence" value="ECO:0007669"/>
    <property type="project" value="UniProtKB-KW"/>
</dbReference>
<feature type="compositionally biased region" description="Polar residues" evidence="6">
    <location>
        <begin position="521"/>
        <end position="534"/>
    </location>
</feature>
<evidence type="ECO:0000256" key="4">
    <source>
        <dbReference type="ARBA" id="ARBA00022801"/>
    </source>
</evidence>
<sequence length="622" mass="68697">MNAPSVLSLLSDLIQIPSTSEHEQDVAHFLDDRLTQLGYTVERLPIANGSTRENIYAYLGSKRKTRVCLSSHMDTVPPHIPLRIEGSTVYGRGACDDKGPMAAQICALEELRADGLVGEGDIGLLFVVGEEKGGPGMIAANDQGLSFEGVIFGEPTEGKLVVGHKGLLVFELIGEGKACHSGYPHHGVSANAALVAALNDFLAIKFPESSLLGPSTFNIGKIEGGVTYNIVPATSTALCAIRVATDMVGIKKIVSDTVSHHENVRFELKFEYPETLLDHDVEGFKTAPVSYGTDVPRFKGNHKKYLYGPGSILVAHGEKEQIEITAQMPPARNETEINSLRGMQRRNNRPRSQSFHSFDSFNHPRTFKDDSILWSQKLPKESLSLDDPLYTESIFVIPKGAQTYQYCEQKLLDVQHERRRNKIRRMLREITEKELEFARAFGEEDGYVYDFSTLCGPQAKDEPDPKKDGRHTATTKDEEGKPEIEKGFTNGVKDPNFEYDSDDLYAPCPFIMDRKRNVDNAKTSTTVPDSSISPYSPEAKGEAEPEPKNDDCHDSTTNGKEVKPEDEEVSIYDLMHPDTHDLGANTKTGMASGSGIETTPHNPYGTSLGLWFAYDTWDASTF</sequence>
<dbReference type="InterPro" id="IPR001261">
    <property type="entry name" value="ArgE/DapE_CS"/>
</dbReference>
<evidence type="ECO:0000256" key="6">
    <source>
        <dbReference type="SAM" id="MobiDB-lite"/>
    </source>
</evidence>
<comment type="similarity">
    <text evidence="2">Belongs to the peptidase M20A family.</text>
</comment>
<gene>
    <name evidence="8" type="ORF">ATNIH1004_003042</name>
</gene>
<dbReference type="GO" id="GO:0046872">
    <property type="term" value="F:metal ion binding"/>
    <property type="evidence" value="ECO:0007669"/>
    <property type="project" value="UniProtKB-KW"/>
</dbReference>
<evidence type="ECO:0000256" key="2">
    <source>
        <dbReference type="ARBA" id="ARBA00006247"/>
    </source>
</evidence>
<keyword evidence="3" id="KW-0479">Metal-binding</keyword>
<feature type="region of interest" description="Disordered" evidence="6">
    <location>
        <begin position="521"/>
        <end position="568"/>
    </location>
</feature>
<protein>
    <recommendedName>
        <fullName evidence="7">Peptidase M20 dimerisation domain-containing protein</fullName>
    </recommendedName>
</protein>
<accession>A0A5M9MTZ1</accession>
<dbReference type="EMBL" id="QUQM01000001">
    <property type="protein sequence ID" value="KAA8650358.1"/>
    <property type="molecule type" value="Genomic_DNA"/>
</dbReference>
<comment type="caution">
    <text evidence="8">The sequence shown here is derived from an EMBL/GenBank/DDBJ whole genome shotgun (WGS) entry which is preliminary data.</text>
</comment>
<evidence type="ECO:0000256" key="3">
    <source>
        <dbReference type="ARBA" id="ARBA00022723"/>
    </source>
</evidence>
<name>A0A5M9MTZ1_9EURO</name>
<dbReference type="SUPFAM" id="SSF53187">
    <property type="entry name" value="Zn-dependent exopeptidases"/>
    <property type="match status" value="1"/>
</dbReference>
<proteinExistence type="inferred from homology"/>
<dbReference type="PANTHER" id="PTHR43808">
    <property type="entry name" value="ACETYLORNITHINE DEACETYLASE"/>
    <property type="match status" value="1"/>
</dbReference>
<dbReference type="OrthoDB" id="3064516at2759"/>
<dbReference type="GeneID" id="54325744"/>
<evidence type="ECO:0000256" key="1">
    <source>
        <dbReference type="ARBA" id="ARBA00001947"/>
    </source>
</evidence>
<dbReference type="InterPro" id="IPR002933">
    <property type="entry name" value="Peptidase_M20"/>
</dbReference>
<dbReference type="InterPro" id="IPR011650">
    <property type="entry name" value="Peptidase_M20_dimer"/>
</dbReference>
<dbReference type="Gene3D" id="3.30.70.360">
    <property type="match status" value="1"/>
</dbReference>
<dbReference type="SUPFAM" id="SSF55031">
    <property type="entry name" value="Bacterial exopeptidase dimerisation domain"/>
    <property type="match status" value="1"/>
</dbReference>
<dbReference type="RefSeq" id="XP_033429719.1">
    <property type="nucleotide sequence ID" value="XM_033567724.1"/>
</dbReference>
<dbReference type="VEuPathDB" id="FungiDB:EYZ11_000714"/>
<evidence type="ECO:0000313" key="8">
    <source>
        <dbReference type="EMBL" id="KAA8650358.1"/>
    </source>
</evidence>
<feature type="compositionally biased region" description="Basic and acidic residues" evidence="6">
    <location>
        <begin position="459"/>
        <end position="486"/>
    </location>
</feature>
<dbReference type="InterPro" id="IPR036264">
    <property type="entry name" value="Bact_exopeptidase_dim_dom"/>
</dbReference>
<dbReference type="Pfam" id="PF07687">
    <property type="entry name" value="M20_dimer"/>
    <property type="match status" value="1"/>
</dbReference>